<organism evidence="2 3">
    <name type="scientific">Hydnum rufescens UP504</name>
    <dbReference type="NCBI Taxonomy" id="1448309"/>
    <lineage>
        <taxon>Eukaryota</taxon>
        <taxon>Fungi</taxon>
        <taxon>Dikarya</taxon>
        <taxon>Basidiomycota</taxon>
        <taxon>Agaricomycotina</taxon>
        <taxon>Agaricomycetes</taxon>
        <taxon>Cantharellales</taxon>
        <taxon>Hydnaceae</taxon>
        <taxon>Hydnum</taxon>
    </lineage>
</organism>
<comment type="caution">
    <text evidence="2">The sequence shown here is derived from an EMBL/GenBank/DDBJ whole genome shotgun (WGS) entry which is preliminary data.</text>
</comment>
<sequence>MHVDHGLQSFPKDPSCCRDKSFINGQVEAWEIRNRLHRNLCYRYRYDSELPSLNHIGMLLTRSCAAFGSYDPLAAPLLSLRSPVSTRAREYDESTVGGAKTYGWIALFGSSVIFPDHLCFQRLTVLHVGSIVPNHTLPVEVDIPMWTSDADRPTHSSESPNHGHNLIVRAQTKRDLRCIIAEEPDATVPAGQLPVPNLLRRANGKPSFLDSRSRLSLAHHSALASPTRLRPYHSSIFRAREEMDLVEQLDGTDFPSVLNRRAFKFHRPSPYKLSTSQHDRLLSYLSSPILPHHGVSNDARQSHHRILSLEDYSGGMRAAAVMLAHLNANLVQGSRRRRCVPHNSPIPPWSSAALDWIPELRLRWCERCRRQQVAPMRMKLQHAEAAAIRARSSTLIFQVRPHDPPCLSDGGSESSLMDASLQLSVDSRTQLASRPPQCQVLRGHADDDGDVTIWSFALELTSTPAPNHQMIWHLLELLVRLKSQEFSVLIHVHPARKDPKIPMSPQSGLSILSHTSSLDAAGPPSHLKTIAPSPKANGSTRSGFRLQNDIRPSWPLPHAFQDLRATISSRSPKEIVSQTYWLWVKDSMQKIGSSWLISNVQASLEDMNIKPGPENRGEMWSYAEFISHNTTRGQKTNTVLGAHEADPRTSTLFGHLALCPPPHFRLYLWPRIRLTANVIVIVSTAL</sequence>
<dbReference type="AlphaFoldDB" id="A0A9P6B5P6"/>
<proteinExistence type="predicted"/>
<feature type="region of interest" description="Disordered" evidence="1">
    <location>
        <begin position="520"/>
        <end position="544"/>
    </location>
</feature>
<evidence type="ECO:0000313" key="3">
    <source>
        <dbReference type="Proteomes" id="UP000886523"/>
    </source>
</evidence>
<reference evidence="2" key="1">
    <citation type="journal article" date="2020" name="Nat. Commun.">
        <title>Large-scale genome sequencing of mycorrhizal fungi provides insights into the early evolution of symbiotic traits.</title>
        <authorList>
            <person name="Miyauchi S."/>
            <person name="Kiss E."/>
            <person name="Kuo A."/>
            <person name="Drula E."/>
            <person name="Kohler A."/>
            <person name="Sanchez-Garcia M."/>
            <person name="Morin E."/>
            <person name="Andreopoulos B."/>
            <person name="Barry K.W."/>
            <person name="Bonito G."/>
            <person name="Buee M."/>
            <person name="Carver A."/>
            <person name="Chen C."/>
            <person name="Cichocki N."/>
            <person name="Clum A."/>
            <person name="Culley D."/>
            <person name="Crous P.W."/>
            <person name="Fauchery L."/>
            <person name="Girlanda M."/>
            <person name="Hayes R.D."/>
            <person name="Keri Z."/>
            <person name="LaButti K."/>
            <person name="Lipzen A."/>
            <person name="Lombard V."/>
            <person name="Magnuson J."/>
            <person name="Maillard F."/>
            <person name="Murat C."/>
            <person name="Nolan M."/>
            <person name="Ohm R.A."/>
            <person name="Pangilinan J."/>
            <person name="Pereira M.F."/>
            <person name="Perotto S."/>
            <person name="Peter M."/>
            <person name="Pfister S."/>
            <person name="Riley R."/>
            <person name="Sitrit Y."/>
            <person name="Stielow J.B."/>
            <person name="Szollosi G."/>
            <person name="Zifcakova L."/>
            <person name="Stursova M."/>
            <person name="Spatafora J.W."/>
            <person name="Tedersoo L."/>
            <person name="Vaario L.M."/>
            <person name="Yamada A."/>
            <person name="Yan M."/>
            <person name="Wang P."/>
            <person name="Xu J."/>
            <person name="Bruns T."/>
            <person name="Baldrian P."/>
            <person name="Vilgalys R."/>
            <person name="Dunand C."/>
            <person name="Henrissat B."/>
            <person name="Grigoriev I.V."/>
            <person name="Hibbett D."/>
            <person name="Nagy L.G."/>
            <person name="Martin F.M."/>
        </authorList>
    </citation>
    <scope>NUCLEOTIDE SEQUENCE</scope>
    <source>
        <strain evidence="2">UP504</strain>
    </source>
</reference>
<dbReference type="EMBL" id="MU128926">
    <property type="protein sequence ID" value="KAF9518203.1"/>
    <property type="molecule type" value="Genomic_DNA"/>
</dbReference>
<protein>
    <submittedName>
        <fullName evidence="2">Uncharacterized protein</fullName>
    </submittedName>
</protein>
<dbReference type="OrthoDB" id="10264149at2759"/>
<accession>A0A9P6B5P6</accession>
<gene>
    <name evidence="2" type="ORF">BS47DRAFT_1482723</name>
</gene>
<evidence type="ECO:0000313" key="2">
    <source>
        <dbReference type="EMBL" id="KAF9518203.1"/>
    </source>
</evidence>
<name>A0A9P6B5P6_9AGAM</name>
<keyword evidence="3" id="KW-1185">Reference proteome</keyword>
<dbReference type="Proteomes" id="UP000886523">
    <property type="component" value="Unassembled WGS sequence"/>
</dbReference>
<evidence type="ECO:0000256" key="1">
    <source>
        <dbReference type="SAM" id="MobiDB-lite"/>
    </source>
</evidence>